<proteinExistence type="predicted"/>
<sequence>MSQTSTLCFWVTLTFASISMWSSSSRSAGVMAWATARRRYQNRQISLALSSLVTTSTTRADSTMIKDNSSNSNYRHMMLGNRFYSGKKTSSSRYSSPTGGDDDNDNDSRMATTNTDNVNFKPGDKIQVEVVNFGPLGASVEVIGLGHGDNVPLLPSDSPEPYGLGLIIQREIKYFREMRDFVDVVRGEILPAYVQNIREEDGKLDISLRSYGGKAKSTEIGAQIVERLEEMGGILNIGEKSTPEEISEEFPGTSKSVFKKALGGLYKKGLVKPGPKSIELM</sequence>
<dbReference type="InterPro" id="IPR036388">
    <property type="entry name" value="WH-like_DNA-bd_sf"/>
</dbReference>
<evidence type="ECO:0000313" key="5">
    <source>
        <dbReference type="Proteomes" id="UP000095751"/>
    </source>
</evidence>
<dbReference type="EMBL" id="KV784358">
    <property type="protein sequence ID" value="OEU16818.1"/>
    <property type="molecule type" value="Genomic_DNA"/>
</dbReference>
<name>A0A1E7FF71_9STRA</name>
<dbReference type="InterPro" id="IPR040764">
    <property type="entry name" value="CvfB_WH"/>
</dbReference>
<evidence type="ECO:0000256" key="2">
    <source>
        <dbReference type="SAM" id="SignalP"/>
    </source>
</evidence>
<evidence type="ECO:0000256" key="1">
    <source>
        <dbReference type="SAM" id="MobiDB-lite"/>
    </source>
</evidence>
<dbReference type="OrthoDB" id="43714at2759"/>
<dbReference type="Gene3D" id="1.10.10.10">
    <property type="entry name" value="Winged helix-like DNA-binding domain superfamily/Winged helix DNA-binding domain"/>
    <property type="match status" value="1"/>
</dbReference>
<feature type="compositionally biased region" description="Low complexity" evidence="1">
    <location>
        <begin position="85"/>
        <end position="99"/>
    </location>
</feature>
<keyword evidence="2" id="KW-0732">Signal</keyword>
<feature type="compositionally biased region" description="Polar residues" evidence="1">
    <location>
        <begin position="109"/>
        <end position="118"/>
    </location>
</feature>
<organism evidence="4 5">
    <name type="scientific">Fragilariopsis cylindrus CCMP1102</name>
    <dbReference type="NCBI Taxonomy" id="635003"/>
    <lineage>
        <taxon>Eukaryota</taxon>
        <taxon>Sar</taxon>
        <taxon>Stramenopiles</taxon>
        <taxon>Ochrophyta</taxon>
        <taxon>Bacillariophyta</taxon>
        <taxon>Bacillariophyceae</taxon>
        <taxon>Bacillariophycidae</taxon>
        <taxon>Bacillariales</taxon>
        <taxon>Bacillariaceae</taxon>
        <taxon>Fragilariopsis</taxon>
    </lineage>
</organism>
<keyword evidence="5" id="KW-1185">Reference proteome</keyword>
<feature type="signal peptide" evidence="2">
    <location>
        <begin position="1"/>
        <end position="16"/>
    </location>
</feature>
<reference evidence="4 5" key="1">
    <citation type="submission" date="2016-09" db="EMBL/GenBank/DDBJ databases">
        <title>Extensive genetic diversity and differential bi-allelic expression allows diatom success in the polar Southern Ocean.</title>
        <authorList>
            <consortium name="DOE Joint Genome Institute"/>
            <person name="Mock T."/>
            <person name="Otillar R.P."/>
            <person name="Strauss J."/>
            <person name="Dupont C."/>
            <person name="Frickenhaus S."/>
            <person name="Maumus F."/>
            <person name="Mcmullan M."/>
            <person name="Sanges R."/>
            <person name="Schmutz J."/>
            <person name="Toseland A."/>
            <person name="Valas R."/>
            <person name="Veluchamy A."/>
            <person name="Ward B.J."/>
            <person name="Allen A."/>
            <person name="Barry K."/>
            <person name="Falciatore A."/>
            <person name="Ferrante M."/>
            <person name="Fortunato A.E."/>
            <person name="Gloeckner G."/>
            <person name="Gruber A."/>
            <person name="Hipkin R."/>
            <person name="Janech M."/>
            <person name="Kroth P."/>
            <person name="Leese F."/>
            <person name="Lindquist E."/>
            <person name="Lyon B.R."/>
            <person name="Martin J."/>
            <person name="Mayer C."/>
            <person name="Parker M."/>
            <person name="Quesneville H."/>
            <person name="Raymond J."/>
            <person name="Uhlig C."/>
            <person name="Valentin K.U."/>
            <person name="Worden A.Z."/>
            <person name="Armbrust E.V."/>
            <person name="Bowler C."/>
            <person name="Green B."/>
            <person name="Moulton V."/>
            <person name="Van Oosterhout C."/>
            <person name="Grigoriev I."/>
        </authorList>
    </citation>
    <scope>NUCLEOTIDE SEQUENCE [LARGE SCALE GENOMIC DNA]</scope>
    <source>
        <strain evidence="4 5">CCMP1102</strain>
    </source>
</reference>
<dbReference type="PANTHER" id="PTHR37296:SF1">
    <property type="entry name" value="CONSERVED VIRULENCE FACTOR B"/>
    <property type="match status" value="1"/>
</dbReference>
<dbReference type="Proteomes" id="UP000095751">
    <property type="component" value="Unassembled WGS sequence"/>
</dbReference>
<accession>A0A1E7FF71</accession>
<dbReference type="PANTHER" id="PTHR37296">
    <property type="entry name" value="CONSERVED VIRULENCE FACTOR B"/>
    <property type="match status" value="1"/>
</dbReference>
<gene>
    <name evidence="4" type="ORF">FRACYDRAFT_239412</name>
</gene>
<dbReference type="InParanoid" id="A0A1E7FF71"/>
<feature type="domain" description="Conserved virulence factor B-like winged helix" evidence="3">
    <location>
        <begin position="223"/>
        <end position="280"/>
    </location>
</feature>
<dbReference type="AlphaFoldDB" id="A0A1E7FF71"/>
<feature type="chain" id="PRO_5009193058" description="Conserved virulence factor B-like winged helix domain-containing protein" evidence="2">
    <location>
        <begin position="17"/>
        <end position="281"/>
    </location>
</feature>
<dbReference type="Pfam" id="PF17783">
    <property type="entry name" value="WHD_CvfB"/>
    <property type="match status" value="1"/>
</dbReference>
<feature type="region of interest" description="Disordered" evidence="1">
    <location>
        <begin position="85"/>
        <end position="119"/>
    </location>
</feature>
<protein>
    <recommendedName>
        <fullName evidence="3">Conserved virulence factor B-like winged helix domain-containing protein</fullName>
    </recommendedName>
</protein>
<evidence type="ECO:0000259" key="3">
    <source>
        <dbReference type="Pfam" id="PF17783"/>
    </source>
</evidence>
<dbReference type="InterPro" id="IPR014464">
    <property type="entry name" value="CvfB_fam"/>
</dbReference>
<evidence type="ECO:0000313" key="4">
    <source>
        <dbReference type="EMBL" id="OEU16818.1"/>
    </source>
</evidence>
<dbReference type="KEGG" id="fcy:FRACYDRAFT_239412"/>